<feature type="binding site" evidence="7">
    <location>
        <position position="41"/>
    </location>
    <ligand>
        <name>5-amino-6-(D-ribitylamino)uracil</name>
        <dbReference type="ChEBI" id="CHEBI:15934"/>
    </ligand>
</feature>
<keyword evidence="9" id="KW-1185">Reference proteome</keyword>
<dbReference type="HAMAP" id="MF_00178">
    <property type="entry name" value="Lumazine_synth"/>
    <property type="match status" value="1"/>
</dbReference>
<dbReference type="InterPro" id="IPR036467">
    <property type="entry name" value="LS/RS_sf"/>
</dbReference>
<dbReference type="InterPro" id="IPR002180">
    <property type="entry name" value="LS/RS"/>
</dbReference>
<dbReference type="EMBL" id="BAABRP010000018">
    <property type="protein sequence ID" value="GAA5514464.1"/>
    <property type="molecule type" value="Genomic_DNA"/>
</dbReference>
<comment type="caution">
    <text evidence="8">The sequence shown here is derived from an EMBL/GenBank/DDBJ whole genome shotgun (WGS) entry which is preliminary data.</text>
</comment>
<feature type="binding site" evidence="7">
    <location>
        <begin position="75"/>
        <end position="77"/>
    </location>
    <ligand>
        <name>5-amino-6-(D-ribitylamino)uracil</name>
        <dbReference type="ChEBI" id="CHEBI:15934"/>
    </ligand>
</feature>
<dbReference type="PANTHER" id="PTHR21058:SF0">
    <property type="entry name" value="6,7-DIMETHYL-8-RIBITYLLUMAZINE SYNTHASE"/>
    <property type="match status" value="1"/>
</dbReference>
<dbReference type="EC" id="2.5.1.78" evidence="3 7"/>
<evidence type="ECO:0000256" key="5">
    <source>
        <dbReference type="ARBA" id="ARBA00022679"/>
    </source>
</evidence>
<evidence type="ECO:0000256" key="4">
    <source>
        <dbReference type="ARBA" id="ARBA00022619"/>
    </source>
</evidence>
<evidence type="ECO:0000313" key="8">
    <source>
        <dbReference type="EMBL" id="GAA5514464.1"/>
    </source>
</evidence>
<name>A0ABP9WAU7_9DEIO</name>
<evidence type="ECO:0000256" key="1">
    <source>
        <dbReference type="ARBA" id="ARBA00004917"/>
    </source>
</evidence>
<evidence type="ECO:0000256" key="7">
    <source>
        <dbReference type="HAMAP-Rule" id="MF_00178"/>
    </source>
</evidence>
<accession>A0ABP9WAU7</accession>
<protein>
    <recommendedName>
        <fullName evidence="3 7">6,7-dimethyl-8-ribityllumazine synthase</fullName>
        <shortName evidence="7">DMRL synthase</shortName>
        <shortName evidence="7">LS</shortName>
        <shortName evidence="7">Lumazine synthase</shortName>
        <ecNumber evidence="3 7">2.5.1.78</ecNumber>
    </recommendedName>
</protein>
<proteinExistence type="inferred from homology"/>
<sequence length="174" mass="18347">MKPGGVRTFRGDGHGTMRAMNRIEANLLATGLKFAIVGTRWNHFIVDRLVEGAQTAFVQHGGDSADLDLYVVPGSFEVPLVARRLAESGRYDAVVCLGAVIKGATDHYDFVAGAATNGILNSMLHTGVPIAFGVLTTDTIEQAVERAGTKAGNKGAEAVLAMIETANLLRQIPG</sequence>
<evidence type="ECO:0000256" key="2">
    <source>
        <dbReference type="ARBA" id="ARBA00007424"/>
    </source>
</evidence>
<feature type="binding site" evidence="7">
    <location>
        <begin position="104"/>
        <end position="105"/>
    </location>
    <ligand>
        <name>(2S)-2-hydroxy-3-oxobutyl phosphate</name>
        <dbReference type="ChEBI" id="CHEBI:58830"/>
    </ligand>
</feature>
<gene>
    <name evidence="7 8" type="primary">ribH</name>
    <name evidence="8" type="ORF">Dcar01_03220</name>
</gene>
<evidence type="ECO:0000256" key="6">
    <source>
        <dbReference type="ARBA" id="ARBA00048785"/>
    </source>
</evidence>
<keyword evidence="4 7" id="KW-0686">Riboflavin biosynthesis</keyword>
<evidence type="ECO:0000313" key="9">
    <source>
        <dbReference type="Proteomes" id="UP001401887"/>
    </source>
</evidence>
<comment type="catalytic activity">
    <reaction evidence="6 7">
        <text>(2S)-2-hydroxy-3-oxobutyl phosphate + 5-amino-6-(D-ribitylamino)uracil = 6,7-dimethyl-8-(1-D-ribityl)lumazine + phosphate + 2 H2O + H(+)</text>
        <dbReference type="Rhea" id="RHEA:26152"/>
        <dbReference type="ChEBI" id="CHEBI:15377"/>
        <dbReference type="ChEBI" id="CHEBI:15378"/>
        <dbReference type="ChEBI" id="CHEBI:15934"/>
        <dbReference type="ChEBI" id="CHEBI:43474"/>
        <dbReference type="ChEBI" id="CHEBI:58201"/>
        <dbReference type="ChEBI" id="CHEBI:58830"/>
        <dbReference type="EC" id="2.5.1.78"/>
    </reaction>
</comment>
<feature type="binding site" evidence="7">
    <location>
        <position position="146"/>
    </location>
    <ligand>
        <name>(2S)-2-hydroxy-3-oxobutyl phosphate</name>
        <dbReference type="ChEBI" id="CHEBI:58830"/>
    </ligand>
</feature>
<dbReference type="NCBIfam" id="TIGR00114">
    <property type="entry name" value="lumazine-synth"/>
    <property type="match status" value="1"/>
</dbReference>
<feature type="active site" description="Proton donor" evidence="7">
    <location>
        <position position="107"/>
    </location>
</feature>
<dbReference type="Gene3D" id="3.40.50.960">
    <property type="entry name" value="Lumazine/riboflavin synthase"/>
    <property type="match status" value="1"/>
</dbReference>
<reference evidence="8 9" key="1">
    <citation type="submission" date="2024-02" db="EMBL/GenBank/DDBJ databases">
        <title>Deinococcus carri NBRC 110142.</title>
        <authorList>
            <person name="Ichikawa N."/>
            <person name="Katano-Makiyama Y."/>
            <person name="Hidaka K."/>
        </authorList>
    </citation>
    <scope>NUCLEOTIDE SEQUENCE [LARGE SCALE GENOMIC DNA]</scope>
    <source>
        <strain evidence="8 9">NBRC 110142</strain>
    </source>
</reference>
<dbReference type="Proteomes" id="UP001401887">
    <property type="component" value="Unassembled WGS sequence"/>
</dbReference>
<dbReference type="Pfam" id="PF00885">
    <property type="entry name" value="DMRL_synthase"/>
    <property type="match status" value="1"/>
</dbReference>
<feature type="binding site" evidence="7">
    <location>
        <position position="132"/>
    </location>
    <ligand>
        <name>5-amino-6-(D-ribitylamino)uracil</name>
        <dbReference type="ChEBI" id="CHEBI:15934"/>
    </ligand>
</feature>
<comment type="pathway">
    <text evidence="1 7">Cofactor biosynthesis; riboflavin biosynthesis; riboflavin from 2-hydroxy-3-oxobutyl phosphate and 5-amino-6-(D-ribitylamino)uracil: step 1/2.</text>
</comment>
<comment type="function">
    <text evidence="7">Catalyzes the formation of 6,7-dimethyl-8-ribityllumazine by condensation of 5-amino-6-(D-ribitylamino)uracil with 3,4-dihydroxy-2-butanone 4-phosphate. This is the penultimate step in the biosynthesis of riboflavin.</text>
</comment>
<dbReference type="PANTHER" id="PTHR21058">
    <property type="entry name" value="6,7-DIMETHYL-8-RIBITYLLUMAZINE SYNTHASE DMRL SYNTHASE LUMAZINE SYNTHASE"/>
    <property type="match status" value="1"/>
</dbReference>
<evidence type="ECO:0000256" key="3">
    <source>
        <dbReference type="ARBA" id="ARBA00012664"/>
    </source>
</evidence>
<dbReference type="SUPFAM" id="SSF52121">
    <property type="entry name" value="Lumazine synthase"/>
    <property type="match status" value="1"/>
</dbReference>
<dbReference type="InterPro" id="IPR034964">
    <property type="entry name" value="LS"/>
</dbReference>
<comment type="similarity">
    <text evidence="2 7">Belongs to the DMRL synthase family.</text>
</comment>
<keyword evidence="5 7" id="KW-0808">Transferase</keyword>
<dbReference type="CDD" id="cd09209">
    <property type="entry name" value="Lumazine_synthase-I"/>
    <property type="match status" value="1"/>
</dbReference>
<feature type="binding site" evidence="7">
    <location>
        <begin position="99"/>
        <end position="101"/>
    </location>
    <ligand>
        <name>5-amino-6-(D-ribitylamino)uracil</name>
        <dbReference type="ChEBI" id="CHEBI:15934"/>
    </ligand>
</feature>
<organism evidence="8 9">
    <name type="scientific">Deinococcus carri</name>
    <dbReference type="NCBI Taxonomy" id="1211323"/>
    <lineage>
        <taxon>Bacteria</taxon>
        <taxon>Thermotogati</taxon>
        <taxon>Deinococcota</taxon>
        <taxon>Deinococci</taxon>
        <taxon>Deinococcales</taxon>
        <taxon>Deinococcaceae</taxon>
        <taxon>Deinococcus</taxon>
    </lineage>
</organism>